<feature type="transmembrane region" description="Helical" evidence="3">
    <location>
        <begin position="12"/>
        <end position="28"/>
    </location>
</feature>
<accession>A0A814D4G5</accession>
<dbReference type="GO" id="GO:0032259">
    <property type="term" value="P:methylation"/>
    <property type="evidence" value="ECO:0007669"/>
    <property type="project" value="UniProtKB-KW"/>
</dbReference>
<keyword evidence="2" id="KW-0808">Transferase</keyword>
<evidence type="ECO:0000313" key="5">
    <source>
        <dbReference type="Proteomes" id="UP000663828"/>
    </source>
</evidence>
<dbReference type="GO" id="GO:0005886">
    <property type="term" value="C:plasma membrane"/>
    <property type="evidence" value="ECO:0007669"/>
    <property type="project" value="TreeGrafter"/>
</dbReference>
<name>A0A814D4G5_ADIRI</name>
<dbReference type="PANTHER" id="PTHR40048:SF1">
    <property type="entry name" value="RHAMNOSYL O-METHYLTRANSFERASE"/>
    <property type="match status" value="1"/>
</dbReference>
<dbReference type="PANTHER" id="PTHR40048">
    <property type="entry name" value="RHAMNOSYL O-METHYLTRANSFERASE"/>
    <property type="match status" value="1"/>
</dbReference>
<keyword evidence="5" id="KW-1185">Reference proteome</keyword>
<dbReference type="GO" id="GO:0008610">
    <property type="term" value="P:lipid biosynthetic process"/>
    <property type="evidence" value="ECO:0007669"/>
    <property type="project" value="InterPro"/>
</dbReference>
<keyword evidence="3" id="KW-1133">Transmembrane helix</keyword>
<dbReference type="GO" id="GO:0008168">
    <property type="term" value="F:methyltransferase activity"/>
    <property type="evidence" value="ECO:0007669"/>
    <property type="project" value="UniProtKB-KW"/>
</dbReference>
<dbReference type="InterPro" id="IPR029063">
    <property type="entry name" value="SAM-dependent_MTases_sf"/>
</dbReference>
<dbReference type="AlphaFoldDB" id="A0A814D4G5"/>
<protein>
    <submittedName>
        <fullName evidence="4">Uncharacterized protein</fullName>
    </submittedName>
</protein>
<keyword evidence="3" id="KW-0812">Transmembrane</keyword>
<gene>
    <name evidence="4" type="ORF">XAT740_LOCUS10541</name>
</gene>
<evidence type="ECO:0000256" key="3">
    <source>
        <dbReference type="SAM" id="Phobius"/>
    </source>
</evidence>
<keyword evidence="1" id="KW-0489">Methyltransferase</keyword>
<dbReference type="InterPro" id="IPR007072">
    <property type="entry name" value="RNMT_CmcI"/>
</dbReference>
<sequence>MGTHNGWSLRYAFFAGLLIVISLLYIFYHPKIIGIQKLTCLTPVNETKRDRHFLEATTSEGCNVDKLLLQKCSHSEFTSTTDTFINVDDILYGYDVLFENDYLFTASSWLGVQYQSTPNDAMVFQQLIWGIKPDLIIDLGTNFGGSAVFFASIMSFHSEAGIVLTIDRKSFTMDWVSDRRTLCKDCVNATDNKLWKTYFHFIQRSTNDVSVLAEVKKGPLAGVRKFLDYQNTSAQSLKYRFEVDRSAKAFYYTHHAHGWLKRVK</sequence>
<proteinExistence type="predicted"/>
<dbReference type="Pfam" id="PF04989">
    <property type="entry name" value="RMNT_CmcI"/>
    <property type="match status" value="1"/>
</dbReference>
<comment type="caution">
    <text evidence="4">The sequence shown here is derived from an EMBL/GenBank/DDBJ whole genome shotgun (WGS) entry which is preliminary data.</text>
</comment>
<dbReference type="SUPFAM" id="SSF53335">
    <property type="entry name" value="S-adenosyl-L-methionine-dependent methyltransferases"/>
    <property type="match status" value="1"/>
</dbReference>
<evidence type="ECO:0000313" key="4">
    <source>
        <dbReference type="EMBL" id="CAF0948723.1"/>
    </source>
</evidence>
<evidence type="ECO:0000256" key="2">
    <source>
        <dbReference type="ARBA" id="ARBA00022679"/>
    </source>
</evidence>
<dbReference type="EMBL" id="CAJNOR010000563">
    <property type="protein sequence ID" value="CAF0948723.1"/>
    <property type="molecule type" value="Genomic_DNA"/>
</dbReference>
<reference evidence="4" key="1">
    <citation type="submission" date="2021-02" db="EMBL/GenBank/DDBJ databases">
        <authorList>
            <person name="Nowell W R."/>
        </authorList>
    </citation>
    <scope>NUCLEOTIDE SEQUENCE</scope>
</reference>
<organism evidence="4 5">
    <name type="scientific">Adineta ricciae</name>
    <name type="common">Rotifer</name>
    <dbReference type="NCBI Taxonomy" id="249248"/>
    <lineage>
        <taxon>Eukaryota</taxon>
        <taxon>Metazoa</taxon>
        <taxon>Spiralia</taxon>
        <taxon>Gnathifera</taxon>
        <taxon>Rotifera</taxon>
        <taxon>Eurotatoria</taxon>
        <taxon>Bdelloidea</taxon>
        <taxon>Adinetida</taxon>
        <taxon>Adinetidae</taxon>
        <taxon>Adineta</taxon>
    </lineage>
</organism>
<keyword evidence="3" id="KW-0472">Membrane</keyword>
<dbReference type="Proteomes" id="UP000663828">
    <property type="component" value="Unassembled WGS sequence"/>
</dbReference>
<evidence type="ECO:0000256" key="1">
    <source>
        <dbReference type="ARBA" id="ARBA00022603"/>
    </source>
</evidence>
<dbReference type="Gene3D" id="3.40.50.150">
    <property type="entry name" value="Vaccinia Virus protein VP39"/>
    <property type="match status" value="1"/>
</dbReference>